<evidence type="ECO:0000313" key="2">
    <source>
        <dbReference type="EMBL" id="MYN70594.1"/>
    </source>
</evidence>
<dbReference type="EMBL" id="WNXH01000022">
    <property type="protein sequence ID" value="MYN70594.1"/>
    <property type="molecule type" value="Genomic_DNA"/>
</dbReference>
<reference evidence="2 3" key="1">
    <citation type="submission" date="2019-11" db="EMBL/GenBank/DDBJ databases">
        <title>Divergent Streptococcus suis from cattle.</title>
        <authorList>
            <person name="Williamson C."/>
        </authorList>
    </citation>
    <scope>NUCLEOTIDE SEQUENCE [LARGE SCALE GENOMIC DNA]</scope>
    <source>
        <strain evidence="2 3">10-36905</strain>
    </source>
</reference>
<dbReference type="NCBIfam" id="NF033218">
    <property type="entry name" value="anchor_AmaP"/>
    <property type="match status" value="1"/>
</dbReference>
<dbReference type="RefSeq" id="WP_160864606.1">
    <property type="nucleotide sequence ID" value="NZ_WNXH01000022.1"/>
</dbReference>
<feature type="transmembrane region" description="Helical" evidence="1">
    <location>
        <begin position="57"/>
        <end position="79"/>
    </location>
</feature>
<organism evidence="2 3">
    <name type="scientific">Streptococcus suis</name>
    <dbReference type="NCBI Taxonomy" id="1307"/>
    <lineage>
        <taxon>Bacteria</taxon>
        <taxon>Bacillati</taxon>
        <taxon>Bacillota</taxon>
        <taxon>Bacilli</taxon>
        <taxon>Lactobacillales</taxon>
        <taxon>Streptococcaceae</taxon>
        <taxon>Streptococcus</taxon>
    </lineage>
</organism>
<feature type="transmembrane region" description="Helical" evidence="1">
    <location>
        <begin position="7"/>
        <end position="27"/>
    </location>
</feature>
<dbReference type="AlphaFoldDB" id="A0A6L8MZQ2"/>
<gene>
    <name evidence="2" type="primary">amaP</name>
    <name evidence="2" type="ORF">GLP18_10315</name>
</gene>
<keyword evidence="1" id="KW-0812">Transmembrane</keyword>
<keyword evidence="1" id="KW-0472">Membrane</keyword>
<accession>A0A6L8MZQ2</accession>
<sequence>MNKGLKWTYGLVTLPLIVLLGLIAIRYSEVITMPMEVERVLAQWHLQTQTNQVVSQFLFWGSIVFILILITFSLIVLLWPSRYSKINLSEDGSGKLLLRKTALEGFVRSVVDAQGVMTEPVVKTSIYGKQLKVKVTGCLNSRAAAPQQLSNLEQEIREGLEAFFGLPRPLQFTVIAKEIVDSSQRLVSRVE</sequence>
<comment type="caution">
    <text evidence="2">The sequence shown here is derived from an EMBL/GenBank/DDBJ whole genome shotgun (WGS) entry which is preliminary data.</text>
</comment>
<name>A0A6L8MZQ2_STRSU</name>
<protein>
    <submittedName>
        <fullName evidence="2">Alkaline shock response membrane anchor protein AmaP</fullName>
    </submittedName>
</protein>
<dbReference type="Proteomes" id="UP000483765">
    <property type="component" value="Unassembled WGS sequence"/>
</dbReference>
<evidence type="ECO:0000313" key="3">
    <source>
        <dbReference type="Proteomes" id="UP000483765"/>
    </source>
</evidence>
<evidence type="ECO:0000256" key="1">
    <source>
        <dbReference type="SAM" id="Phobius"/>
    </source>
</evidence>
<proteinExistence type="predicted"/>
<keyword evidence="1" id="KW-1133">Transmembrane helix</keyword>